<dbReference type="GeneID" id="103522958"/>
<sequence>MDRLGQLEGAMRAFEARLEEVVRGGSGDNPPDSAALSLIQSLFTIFRSQVMEELSWLKTQLTAQGEHLDRLETYSRRTCILIHGIPEDQAQTEVQCLQAASDLFRNQLELDIPVSRMERAHRLGPRRTDGTPRPRPVIVKFFSYQDKRAVFYNKKKLKGRTVSVTESLTKTRLDILKKARDHFQARNVWTSDGKIVVKTGDPNNPKLTTLTTHRELQAMVATPTTPAPDGLRNVNTRRSRLL</sequence>
<dbReference type="KEGG" id="dci:103522958"/>
<dbReference type="Gene3D" id="3.30.70.1820">
    <property type="entry name" value="L1 transposable element, RRM domain"/>
    <property type="match status" value="1"/>
</dbReference>
<dbReference type="OMA" id="MWHANGK"/>
<dbReference type="STRING" id="121845.A0A1S3DR71"/>
<dbReference type="InterPro" id="IPR004244">
    <property type="entry name" value="Transposase_22"/>
</dbReference>
<proteinExistence type="predicted"/>
<accession>A0A1S3DR71</accession>
<dbReference type="RefSeq" id="XP_008486262.1">
    <property type="nucleotide sequence ID" value="XM_008488040.3"/>
</dbReference>
<evidence type="ECO:0000313" key="2">
    <source>
        <dbReference type="RefSeq" id="XP_008486262.1"/>
    </source>
</evidence>
<dbReference type="Proteomes" id="UP000079169">
    <property type="component" value="Unplaced"/>
</dbReference>
<gene>
    <name evidence="2" type="primary">LOC103522958</name>
</gene>
<dbReference type="PaxDb" id="121845-A0A1S3DR71"/>
<name>A0A1S3DR71_DIACI</name>
<dbReference type="PANTHER" id="PTHR11505">
    <property type="entry name" value="L1 TRANSPOSABLE ELEMENT-RELATED"/>
    <property type="match status" value="1"/>
</dbReference>
<organism evidence="1 2">
    <name type="scientific">Diaphorina citri</name>
    <name type="common">Asian citrus psyllid</name>
    <dbReference type="NCBI Taxonomy" id="121845"/>
    <lineage>
        <taxon>Eukaryota</taxon>
        <taxon>Metazoa</taxon>
        <taxon>Ecdysozoa</taxon>
        <taxon>Arthropoda</taxon>
        <taxon>Hexapoda</taxon>
        <taxon>Insecta</taxon>
        <taxon>Pterygota</taxon>
        <taxon>Neoptera</taxon>
        <taxon>Paraneoptera</taxon>
        <taxon>Hemiptera</taxon>
        <taxon>Sternorrhyncha</taxon>
        <taxon>Psylloidea</taxon>
        <taxon>Psyllidae</taxon>
        <taxon>Diaphorininae</taxon>
        <taxon>Diaphorina</taxon>
    </lineage>
</organism>
<dbReference type="AlphaFoldDB" id="A0A1S3DR71"/>
<reference evidence="2" key="1">
    <citation type="submission" date="2025-08" db="UniProtKB">
        <authorList>
            <consortium name="RefSeq"/>
        </authorList>
    </citation>
    <scope>IDENTIFICATION</scope>
</reference>
<protein>
    <submittedName>
        <fullName evidence="2">Uncharacterized protein LOC103522958</fullName>
    </submittedName>
</protein>
<keyword evidence="1" id="KW-1185">Reference proteome</keyword>
<evidence type="ECO:0000313" key="1">
    <source>
        <dbReference type="Proteomes" id="UP000079169"/>
    </source>
</evidence>